<name>A0A0H5Q735_9ZZZZ</name>
<dbReference type="AlphaFoldDB" id="A0A0H5Q735"/>
<reference evidence="2" key="2">
    <citation type="submission" date="2015-07" db="EMBL/GenBank/DDBJ databases">
        <title>Plasmids, circular viruses and viroids from rat gut.</title>
        <authorList>
            <person name="Jorgensen T.J."/>
            <person name="Hansen M.A."/>
            <person name="Xu Z."/>
            <person name="Tabak M.A."/>
            <person name="Sorensen S.J."/>
            <person name="Hansen L.H."/>
        </authorList>
    </citation>
    <scope>NUCLEOTIDE SEQUENCE</scope>
    <source>
        <strain evidence="2">RGFK1435</strain>
    </source>
</reference>
<accession>A0A0H5Q735</accession>
<dbReference type="EMBL" id="LN853980">
    <property type="protein sequence ID" value="CRY97239.1"/>
    <property type="molecule type" value="Genomic_DNA"/>
</dbReference>
<sequence>MAEKPNIEMVNFECAGCGLRGEGYSNAAMSLALRLHRATSSECDRGLREVRWTIVPLFYGQSDSEIIEQLESRMRHPSSSSDEGQSYTQDSATL</sequence>
<organism evidence="2">
    <name type="scientific">uncultured prokaryote</name>
    <dbReference type="NCBI Taxonomy" id="198431"/>
    <lineage>
        <taxon>unclassified sequences</taxon>
        <taxon>environmental samples</taxon>
    </lineage>
</organism>
<protein>
    <submittedName>
        <fullName evidence="2">Uncharacterized protein</fullName>
    </submittedName>
</protein>
<evidence type="ECO:0000313" key="2">
    <source>
        <dbReference type="EMBL" id="CRY97239.1"/>
    </source>
</evidence>
<feature type="compositionally biased region" description="Polar residues" evidence="1">
    <location>
        <begin position="77"/>
        <end position="94"/>
    </location>
</feature>
<evidence type="ECO:0000256" key="1">
    <source>
        <dbReference type="SAM" id="MobiDB-lite"/>
    </source>
</evidence>
<reference evidence="2" key="1">
    <citation type="submission" date="2015-06" db="EMBL/GenBank/DDBJ databases">
        <authorList>
            <person name="Joergensen T."/>
        </authorList>
    </citation>
    <scope>NUCLEOTIDE SEQUENCE</scope>
    <source>
        <strain evidence="2">RGFK1435</strain>
    </source>
</reference>
<feature type="region of interest" description="Disordered" evidence="1">
    <location>
        <begin position="71"/>
        <end position="94"/>
    </location>
</feature>
<proteinExistence type="predicted"/>